<accession>A0A1G2EAJ9</accession>
<protein>
    <submittedName>
        <fullName evidence="1">Uncharacterized protein</fullName>
    </submittedName>
</protein>
<evidence type="ECO:0000313" key="2">
    <source>
        <dbReference type="Proteomes" id="UP000176406"/>
    </source>
</evidence>
<organism evidence="1 2">
    <name type="scientific">Candidatus Nealsonbacteria bacterium RIFCSPLOWO2_01_FULL_41_9</name>
    <dbReference type="NCBI Taxonomy" id="1801671"/>
    <lineage>
        <taxon>Bacteria</taxon>
        <taxon>Candidatus Nealsoniibacteriota</taxon>
    </lineage>
</organism>
<dbReference type="AlphaFoldDB" id="A0A1G2EAJ9"/>
<dbReference type="Proteomes" id="UP000176406">
    <property type="component" value="Unassembled WGS sequence"/>
</dbReference>
<evidence type="ECO:0000313" key="1">
    <source>
        <dbReference type="EMBL" id="OGZ22883.1"/>
    </source>
</evidence>
<name>A0A1G2EAJ9_9BACT</name>
<gene>
    <name evidence="1" type="ORF">A3A08_02025</name>
</gene>
<dbReference type="EMBL" id="MHMG01000033">
    <property type="protein sequence ID" value="OGZ22883.1"/>
    <property type="molecule type" value="Genomic_DNA"/>
</dbReference>
<sequence length="112" mass="12709">MLRGVPFKNIANFKKAHPLRQLIGWQVMTGNKRSNYSETKKPAMVAGLILFTRNDTDMNSIPIIRTSNLPPELENVVELPPATSAVWTDMYIFRCTNLTLFKLPTFGARTQI</sequence>
<comment type="caution">
    <text evidence="1">The sequence shown here is derived from an EMBL/GenBank/DDBJ whole genome shotgun (WGS) entry which is preliminary data.</text>
</comment>
<reference evidence="1 2" key="1">
    <citation type="journal article" date="2016" name="Nat. Commun.">
        <title>Thousands of microbial genomes shed light on interconnected biogeochemical processes in an aquifer system.</title>
        <authorList>
            <person name="Anantharaman K."/>
            <person name="Brown C.T."/>
            <person name="Hug L.A."/>
            <person name="Sharon I."/>
            <person name="Castelle C.J."/>
            <person name="Probst A.J."/>
            <person name="Thomas B.C."/>
            <person name="Singh A."/>
            <person name="Wilkins M.J."/>
            <person name="Karaoz U."/>
            <person name="Brodie E.L."/>
            <person name="Williams K.H."/>
            <person name="Hubbard S.S."/>
            <person name="Banfield J.F."/>
        </authorList>
    </citation>
    <scope>NUCLEOTIDE SEQUENCE [LARGE SCALE GENOMIC DNA]</scope>
</reference>
<proteinExistence type="predicted"/>